<organism evidence="2 3">
    <name type="scientific">Pseudoneobacillus rhizosphaerae</name>
    <dbReference type="NCBI Taxonomy" id="2880968"/>
    <lineage>
        <taxon>Bacteria</taxon>
        <taxon>Bacillati</taxon>
        <taxon>Bacillota</taxon>
        <taxon>Bacilli</taxon>
        <taxon>Bacillales</taxon>
        <taxon>Bacillaceae</taxon>
        <taxon>Pseudoneobacillus</taxon>
    </lineage>
</organism>
<evidence type="ECO:0000259" key="1">
    <source>
        <dbReference type="SMART" id="SM00956"/>
    </source>
</evidence>
<dbReference type="SMART" id="SM00956">
    <property type="entry name" value="RQC"/>
    <property type="match status" value="1"/>
</dbReference>
<accession>A0A9C7GAY9</accession>
<dbReference type="SUPFAM" id="SSF46785">
    <property type="entry name" value="Winged helix' DNA-binding domain"/>
    <property type="match status" value="1"/>
</dbReference>
<comment type="caution">
    <text evidence="2">The sequence shown here is derived from an EMBL/GenBank/DDBJ whole genome shotgun (WGS) entry which is preliminary data.</text>
</comment>
<protein>
    <recommendedName>
        <fullName evidence="1">RQC domain-containing protein</fullName>
    </recommendedName>
</protein>
<evidence type="ECO:0000313" key="3">
    <source>
        <dbReference type="Proteomes" id="UP000789845"/>
    </source>
</evidence>
<dbReference type="EMBL" id="CAKJTG010000016">
    <property type="protein sequence ID" value="CAG9609134.1"/>
    <property type="molecule type" value="Genomic_DNA"/>
</dbReference>
<dbReference type="NCBIfam" id="NF041107">
    <property type="entry name" value="RQC_minor_1"/>
    <property type="match status" value="1"/>
</dbReference>
<dbReference type="InterPro" id="IPR036388">
    <property type="entry name" value="WH-like_DNA-bd_sf"/>
</dbReference>
<dbReference type="GO" id="GO:0006281">
    <property type="term" value="P:DNA repair"/>
    <property type="evidence" value="ECO:0007669"/>
    <property type="project" value="InterPro"/>
</dbReference>
<dbReference type="InterPro" id="IPR036390">
    <property type="entry name" value="WH_DNA-bd_sf"/>
</dbReference>
<dbReference type="AlphaFoldDB" id="A0A9C7GAY9"/>
<dbReference type="Pfam" id="PF09382">
    <property type="entry name" value="RQC"/>
    <property type="match status" value="1"/>
</dbReference>
<evidence type="ECO:0000313" key="2">
    <source>
        <dbReference type="EMBL" id="CAG9609134.1"/>
    </source>
</evidence>
<sequence length="270" mass="30924">MRKKVHRVKVELDAGGIKQLSDLEIKTILRGADDLIMSGGRVLLAKILAGSKDKKLLELELDTSPVYGALKGQSQKEILAKIDWMILKRYLAIDYDNRFPLLVYTDKGWEIERETYSDELLGKLEQAAANKEYEFVKTLQERDRGLIFLFLDKIEASGKKELVTILRAWKEVAYKKVKVKIHEVIDTLEKVEKEETPPYENESQIVSFNALKKWRSIPEIHRKQIERNVFCVSCLDAVHIQNYTVKEDQGVISLHGQCGNCGHAVARVVD</sequence>
<dbReference type="InterPro" id="IPR018982">
    <property type="entry name" value="RQC_domain"/>
</dbReference>
<dbReference type="GO" id="GO:0006260">
    <property type="term" value="P:DNA replication"/>
    <property type="evidence" value="ECO:0007669"/>
    <property type="project" value="InterPro"/>
</dbReference>
<dbReference type="RefSeq" id="WP_230497369.1">
    <property type="nucleotide sequence ID" value="NZ_CAKJTG010000016.1"/>
</dbReference>
<dbReference type="Proteomes" id="UP000789845">
    <property type="component" value="Unassembled WGS sequence"/>
</dbReference>
<dbReference type="GO" id="GO:0043138">
    <property type="term" value="F:3'-5' DNA helicase activity"/>
    <property type="evidence" value="ECO:0007669"/>
    <property type="project" value="InterPro"/>
</dbReference>
<gene>
    <name evidence="2" type="ORF">NEOCIP111885_02875</name>
</gene>
<dbReference type="Gene3D" id="1.10.10.10">
    <property type="entry name" value="Winged helix-like DNA-binding domain superfamily/Winged helix DNA-binding domain"/>
    <property type="match status" value="1"/>
</dbReference>
<proteinExistence type="predicted"/>
<reference evidence="2" key="1">
    <citation type="submission" date="2021-10" db="EMBL/GenBank/DDBJ databases">
        <authorList>
            <person name="Criscuolo A."/>
        </authorList>
    </citation>
    <scope>NUCLEOTIDE SEQUENCE</scope>
    <source>
        <strain evidence="2">CIP111885</strain>
    </source>
</reference>
<name>A0A9C7GAY9_9BACI</name>
<feature type="domain" description="RQC" evidence="1">
    <location>
        <begin position="23"/>
        <end position="121"/>
    </location>
</feature>
<keyword evidence="3" id="KW-1185">Reference proteome</keyword>